<gene>
    <name evidence="6" type="primary">kduI</name>
    <name evidence="6" type="ORF">N1032_24290</name>
</gene>
<reference evidence="6" key="1">
    <citation type="submission" date="2022-08" db="EMBL/GenBank/DDBJ databases">
        <authorList>
            <person name="Deng Y."/>
            <person name="Han X.-F."/>
            <person name="Zhang Y.-Q."/>
        </authorList>
    </citation>
    <scope>NUCLEOTIDE SEQUENCE</scope>
    <source>
        <strain evidence="6">CPCC 203386</strain>
    </source>
</reference>
<dbReference type="Pfam" id="PF04962">
    <property type="entry name" value="KduI"/>
    <property type="match status" value="1"/>
</dbReference>
<dbReference type="RefSeq" id="WP_259543051.1">
    <property type="nucleotide sequence ID" value="NZ_JANLCJ010000228.1"/>
</dbReference>
<organism evidence="6 7">
    <name type="scientific">Herbiconiux daphne</name>
    <dbReference type="NCBI Taxonomy" id="2970914"/>
    <lineage>
        <taxon>Bacteria</taxon>
        <taxon>Bacillati</taxon>
        <taxon>Actinomycetota</taxon>
        <taxon>Actinomycetes</taxon>
        <taxon>Micrococcales</taxon>
        <taxon>Microbacteriaceae</taxon>
        <taxon>Herbiconiux</taxon>
    </lineage>
</organism>
<comment type="similarity">
    <text evidence="2">Belongs to the KduI family.</text>
</comment>
<dbReference type="Proteomes" id="UP001165586">
    <property type="component" value="Unassembled WGS sequence"/>
</dbReference>
<dbReference type="InterPro" id="IPR007045">
    <property type="entry name" value="KduI"/>
</dbReference>
<dbReference type="SUPFAM" id="SSF51182">
    <property type="entry name" value="RmlC-like cupins"/>
    <property type="match status" value="1"/>
</dbReference>
<sequence>MTMTYSHIDRICVGGVLPVYGVVHLPDTLGRQFGVDFFLQRREMGIINIGGAGFVVVDGERYELAAHDGLYIGKGAHEVTFASNDYANPAKFYYSSCPAHHAYPTRIVTKEQSVSAELGSVEDCNRRTINKYFVPDVLETCQLCMGMTALHEGSNWNSMPPHTHERRMEVYF</sequence>
<dbReference type="PANTHER" id="PTHR38461:SF1">
    <property type="entry name" value="4-DEOXY-L-THREO-5-HEXOSULOSE-URONATE KETOL-ISOMERASE"/>
    <property type="match status" value="1"/>
</dbReference>
<proteinExistence type="inferred from homology"/>
<evidence type="ECO:0000256" key="4">
    <source>
        <dbReference type="ARBA" id="ARBA00022833"/>
    </source>
</evidence>
<dbReference type="PANTHER" id="PTHR38461">
    <property type="entry name" value="4-DEOXY-L-THREO-5-HEXOSULOSE-URONATE KETOL-ISOMERASE"/>
    <property type="match status" value="1"/>
</dbReference>
<dbReference type="Gene3D" id="2.60.120.10">
    <property type="entry name" value="Jelly Rolls"/>
    <property type="match status" value="1"/>
</dbReference>
<dbReference type="CDD" id="cd20294">
    <property type="entry name" value="cupin_KduI_N"/>
    <property type="match status" value="1"/>
</dbReference>
<evidence type="ECO:0000256" key="2">
    <source>
        <dbReference type="ARBA" id="ARBA00008086"/>
    </source>
</evidence>
<dbReference type="EC" id="5.3.1.17" evidence="3"/>
<name>A0ABT2HA66_9MICO</name>
<dbReference type="InterPro" id="IPR011051">
    <property type="entry name" value="RmlC_Cupin_sf"/>
</dbReference>
<dbReference type="InterPro" id="IPR021120">
    <property type="entry name" value="KduI/IolB_isomerase"/>
</dbReference>
<feature type="non-terminal residue" evidence="6">
    <location>
        <position position="172"/>
    </location>
</feature>
<comment type="catalytic activity">
    <reaction evidence="1">
        <text>5-dehydro-4-deoxy-D-glucuronate = 3-deoxy-D-glycero-2,5-hexodiulosonate</text>
        <dbReference type="Rhea" id="RHEA:23896"/>
        <dbReference type="ChEBI" id="CHEBI:17117"/>
        <dbReference type="ChEBI" id="CHEBI:29071"/>
        <dbReference type="EC" id="5.3.1.17"/>
    </reaction>
</comment>
<dbReference type="InterPro" id="IPR014710">
    <property type="entry name" value="RmlC-like_jellyroll"/>
</dbReference>
<protein>
    <recommendedName>
        <fullName evidence="3">5-dehydro-4-deoxy-D-glucuronate isomerase</fullName>
        <ecNumber evidence="3">5.3.1.17</ecNumber>
    </recommendedName>
</protein>
<keyword evidence="5 6" id="KW-0413">Isomerase</keyword>
<evidence type="ECO:0000256" key="3">
    <source>
        <dbReference type="ARBA" id="ARBA00012547"/>
    </source>
</evidence>
<keyword evidence="7" id="KW-1185">Reference proteome</keyword>
<dbReference type="EMBL" id="JANLCJ010000228">
    <property type="protein sequence ID" value="MCS5736855.1"/>
    <property type="molecule type" value="Genomic_DNA"/>
</dbReference>
<dbReference type="GO" id="GO:0008697">
    <property type="term" value="F:4-deoxy-L-threo-5-hexosulose-uronate ketol-isomerase activity"/>
    <property type="evidence" value="ECO:0007669"/>
    <property type="project" value="UniProtKB-EC"/>
</dbReference>
<evidence type="ECO:0000313" key="7">
    <source>
        <dbReference type="Proteomes" id="UP001165586"/>
    </source>
</evidence>
<accession>A0ABT2HA66</accession>
<evidence type="ECO:0000256" key="1">
    <source>
        <dbReference type="ARBA" id="ARBA00000552"/>
    </source>
</evidence>
<comment type="caution">
    <text evidence="6">The sequence shown here is derived from an EMBL/GenBank/DDBJ whole genome shotgun (WGS) entry which is preliminary data.</text>
</comment>
<keyword evidence="4" id="KW-0862">Zinc</keyword>
<evidence type="ECO:0000313" key="6">
    <source>
        <dbReference type="EMBL" id="MCS5736855.1"/>
    </source>
</evidence>
<evidence type="ECO:0000256" key="5">
    <source>
        <dbReference type="ARBA" id="ARBA00023235"/>
    </source>
</evidence>